<keyword evidence="5" id="KW-0175">Coiled coil</keyword>
<dbReference type="InterPro" id="IPR009000">
    <property type="entry name" value="Transl_B-barrel_sf"/>
</dbReference>
<evidence type="ECO:0000313" key="8">
    <source>
        <dbReference type="Proteomes" id="UP000320184"/>
    </source>
</evidence>
<evidence type="ECO:0000313" key="7">
    <source>
        <dbReference type="EMBL" id="TMQ54311.1"/>
    </source>
</evidence>
<dbReference type="AlphaFoldDB" id="A0A538SSJ9"/>
<dbReference type="Pfam" id="PF07973">
    <property type="entry name" value="tRNA_SAD"/>
    <property type="match status" value="1"/>
</dbReference>
<dbReference type="Gene3D" id="2.40.30.130">
    <property type="match status" value="1"/>
</dbReference>
<gene>
    <name evidence="7" type="ORF">E6K73_00065</name>
</gene>
<dbReference type="GO" id="GO:0005524">
    <property type="term" value="F:ATP binding"/>
    <property type="evidence" value="ECO:0007669"/>
    <property type="project" value="InterPro"/>
</dbReference>
<dbReference type="InterPro" id="IPR018165">
    <property type="entry name" value="Ala-tRNA-synth_IIc_core"/>
</dbReference>
<dbReference type="GO" id="GO:0003676">
    <property type="term" value="F:nucleic acid binding"/>
    <property type="evidence" value="ECO:0007669"/>
    <property type="project" value="InterPro"/>
</dbReference>
<comment type="cofactor">
    <cofactor evidence="1">
        <name>Zn(2+)</name>
        <dbReference type="ChEBI" id="CHEBI:29105"/>
    </cofactor>
</comment>
<dbReference type="InterPro" id="IPR051335">
    <property type="entry name" value="Alanyl-tRNA_Editing_Enzymes"/>
</dbReference>
<evidence type="ECO:0000256" key="4">
    <source>
        <dbReference type="ARBA" id="ARBA00022833"/>
    </source>
</evidence>
<proteinExistence type="predicted"/>
<protein>
    <submittedName>
        <fullName evidence="7">Alanyl-tRNA editing protein</fullName>
    </submittedName>
</protein>
<dbReference type="EMBL" id="VBOT01000001">
    <property type="protein sequence ID" value="TMQ54311.1"/>
    <property type="molecule type" value="Genomic_DNA"/>
</dbReference>
<dbReference type="SUPFAM" id="SSF55186">
    <property type="entry name" value="ThrRS/AlaRS common domain"/>
    <property type="match status" value="1"/>
</dbReference>
<keyword evidence="4" id="KW-0862">Zinc</keyword>
<dbReference type="GO" id="GO:0046872">
    <property type="term" value="F:metal ion binding"/>
    <property type="evidence" value="ECO:0007669"/>
    <property type="project" value="UniProtKB-KW"/>
</dbReference>
<dbReference type="SMART" id="SM00863">
    <property type="entry name" value="tRNA_SAD"/>
    <property type="match status" value="1"/>
</dbReference>
<evidence type="ECO:0000256" key="1">
    <source>
        <dbReference type="ARBA" id="ARBA00001947"/>
    </source>
</evidence>
<dbReference type="PANTHER" id="PTHR43462">
    <property type="entry name" value="ALANYL-TRNA EDITING PROTEIN"/>
    <property type="match status" value="1"/>
</dbReference>
<dbReference type="GO" id="GO:0004813">
    <property type="term" value="F:alanine-tRNA ligase activity"/>
    <property type="evidence" value="ECO:0007669"/>
    <property type="project" value="InterPro"/>
</dbReference>
<feature type="domain" description="Alanyl-transfer RNA synthetases family profile" evidence="6">
    <location>
        <begin position="21"/>
        <end position="242"/>
    </location>
</feature>
<dbReference type="InterPro" id="IPR012947">
    <property type="entry name" value="tRNA_SAD"/>
</dbReference>
<name>A0A538SSJ9_UNCEI</name>
<dbReference type="PROSITE" id="PS50860">
    <property type="entry name" value="AA_TRNA_LIGASE_II_ALA"/>
    <property type="match status" value="1"/>
</dbReference>
<accession>A0A538SSJ9</accession>
<evidence type="ECO:0000256" key="3">
    <source>
        <dbReference type="ARBA" id="ARBA00022723"/>
    </source>
</evidence>
<comment type="caution">
    <text evidence="7">The sequence shown here is derived from an EMBL/GenBank/DDBJ whole genome shotgun (WGS) entry which is preliminary data.</text>
</comment>
<dbReference type="GO" id="GO:0006419">
    <property type="term" value="P:alanyl-tRNA aminoacylation"/>
    <property type="evidence" value="ECO:0007669"/>
    <property type="project" value="InterPro"/>
</dbReference>
<dbReference type="GO" id="GO:0005737">
    <property type="term" value="C:cytoplasm"/>
    <property type="evidence" value="ECO:0007669"/>
    <property type="project" value="UniProtKB-SubCell"/>
</dbReference>
<dbReference type="Proteomes" id="UP000320184">
    <property type="component" value="Unassembled WGS sequence"/>
</dbReference>
<organism evidence="7 8">
    <name type="scientific">Eiseniibacteriota bacterium</name>
    <dbReference type="NCBI Taxonomy" id="2212470"/>
    <lineage>
        <taxon>Bacteria</taxon>
        <taxon>Candidatus Eiseniibacteriota</taxon>
    </lineage>
</organism>
<comment type="subcellular location">
    <subcellularLocation>
        <location evidence="2">Cytoplasm</location>
    </subcellularLocation>
</comment>
<dbReference type="GO" id="GO:0002161">
    <property type="term" value="F:aminoacyl-tRNA deacylase activity"/>
    <property type="evidence" value="ECO:0007669"/>
    <property type="project" value="UniProtKB-ARBA"/>
</dbReference>
<reference evidence="7 8" key="1">
    <citation type="journal article" date="2019" name="Nat. Microbiol.">
        <title>Mediterranean grassland soil C-N compound turnover is dependent on rainfall and depth, and is mediated by genomically divergent microorganisms.</title>
        <authorList>
            <person name="Diamond S."/>
            <person name="Andeer P.F."/>
            <person name="Li Z."/>
            <person name="Crits-Christoph A."/>
            <person name="Burstein D."/>
            <person name="Anantharaman K."/>
            <person name="Lane K.R."/>
            <person name="Thomas B.C."/>
            <person name="Pan C."/>
            <person name="Northen T.R."/>
            <person name="Banfield J.F."/>
        </authorList>
    </citation>
    <scope>NUCLEOTIDE SEQUENCE [LARGE SCALE GENOMIC DNA]</scope>
    <source>
        <strain evidence="7">WS_3</strain>
    </source>
</reference>
<evidence type="ECO:0000256" key="5">
    <source>
        <dbReference type="SAM" id="Coils"/>
    </source>
</evidence>
<feature type="coiled-coil region" evidence="5">
    <location>
        <begin position="280"/>
        <end position="307"/>
    </location>
</feature>
<evidence type="ECO:0000256" key="2">
    <source>
        <dbReference type="ARBA" id="ARBA00004496"/>
    </source>
</evidence>
<evidence type="ECO:0000259" key="6">
    <source>
        <dbReference type="PROSITE" id="PS50860"/>
    </source>
</evidence>
<sequence>MAQAARVRPQALGRVRQPVPSQRLYYDDSYTTRFAARIAELGRHGGRDAVELEATYFYPESGGQEADRGRIGEARVVDVQADEGGRVWHLLDPAPQDLGSEVQAEVDWTRRFDHMQQHTGQHILSAAFERELGAATLSSHLGEERSTLEVSLAGSDWRTIERLERVSNQIVWEDRPIERHWVDDEGVKRFALRKPPKFTGRIRIVEIPDWDVSACGGTHTRRTGEVGVIKIVRWERVRGNLRFEFLCGARALADYGWRTESLLEAARRRTLKDSELIAHLERAAAERDELKKRLGELTARVVAAEALERVRREAGGVAELWSTRPREEVRLFALKVLEAGAPWVVAAARGPEPVLVLGRAKTGKGDLRALLPALLERSRGKGGGGSDFVQIAAGDGAAAAAAFEWAAGAVSEAVEAAP</sequence>
<keyword evidence="3" id="KW-0479">Metal-binding</keyword>
<dbReference type="PANTHER" id="PTHR43462:SF1">
    <property type="entry name" value="ALANYL-TRNA EDITING PROTEIN AARSD1"/>
    <property type="match status" value="1"/>
</dbReference>
<dbReference type="Gene3D" id="3.30.980.10">
    <property type="entry name" value="Threonyl-trna Synthetase, Chain A, domain 2"/>
    <property type="match status" value="1"/>
</dbReference>
<dbReference type="SUPFAM" id="SSF50447">
    <property type="entry name" value="Translation proteins"/>
    <property type="match status" value="1"/>
</dbReference>
<dbReference type="InterPro" id="IPR018163">
    <property type="entry name" value="Thr/Ala-tRNA-synth_IIc_edit"/>
</dbReference>